<protein>
    <submittedName>
        <fullName evidence="1">Uncharacterized protein</fullName>
    </submittedName>
</protein>
<proteinExistence type="predicted"/>
<gene>
    <name evidence="1" type="ORF">EV182_001781</name>
</gene>
<accession>A0ACC1HIN4</accession>
<sequence>QVFGTSRGVGYGATQRPPLAGRNPSLAIQRNAPRGCPEACPVHGRVLPASLQAGL</sequence>
<comment type="caution">
    <text evidence="1">The sequence shown here is derived from an EMBL/GenBank/DDBJ whole genome shotgun (WGS) entry which is preliminary data.</text>
</comment>
<name>A0ACC1HIN4_9FUNG</name>
<dbReference type="EMBL" id="JAMZIH010005442">
    <property type="protein sequence ID" value="KAJ1675176.1"/>
    <property type="molecule type" value="Genomic_DNA"/>
</dbReference>
<keyword evidence="2" id="KW-1185">Reference proteome</keyword>
<organism evidence="1 2">
    <name type="scientific">Spiromyces aspiralis</name>
    <dbReference type="NCBI Taxonomy" id="68401"/>
    <lineage>
        <taxon>Eukaryota</taxon>
        <taxon>Fungi</taxon>
        <taxon>Fungi incertae sedis</taxon>
        <taxon>Zoopagomycota</taxon>
        <taxon>Kickxellomycotina</taxon>
        <taxon>Kickxellomycetes</taxon>
        <taxon>Kickxellales</taxon>
        <taxon>Kickxellaceae</taxon>
        <taxon>Spiromyces</taxon>
    </lineage>
</organism>
<feature type="non-terminal residue" evidence="1">
    <location>
        <position position="1"/>
    </location>
</feature>
<evidence type="ECO:0000313" key="2">
    <source>
        <dbReference type="Proteomes" id="UP001145114"/>
    </source>
</evidence>
<dbReference type="Proteomes" id="UP001145114">
    <property type="component" value="Unassembled WGS sequence"/>
</dbReference>
<reference evidence="1" key="1">
    <citation type="submission" date="2022-06" db="EMBL/GenBank/DDBJ databases">
        <title>Phylogenomic reconstructions and comparative analyses of Kickxellomycotina fungi.</title>
        <authorList>
            <person name="Reynolds N.K."/>
            <person name="Stajich J.E."/>
            <person name="Barry K."/>
            <person name="Grigoriev I.V."/>
            <person name="Crous P."/>
            <person name="Smith M.E."/>
        </authorList>
    </citation>
    <scope>NUCLEOTIDE SEQUENCE</scope>
    <source>
        <strain evidence="1">RSA 2271</strain>
    </source>
</reference>
<evidence type="ECO:0000313" key="1">
    <source>
        <dbReference type="EMBL" id="KAJ1675176.1"/>
    </source>
</evidence>
<feature type="non-terminal residue" evidence="1">
    <location>
        <position position="55"/>
    </location>
</feature>